<gene>
    <name evidence="1" type="ORF">EIP91_002111</name>
</gene>
<evidence type="ECO:0000313" key="1">
    <source>
        <dbReference type="EMBL" id="TCD70735.1"/>
    </source>
</evidence>
<accession>A0A4R0RVK2</accession>
<keyword evidence="2" id="KW-1185">Reference proteome</keyword>
<dbReference type="AlphaFoldDB" id="A0A4R0RVK2"/>
<dbReference type="Proteomes" id="UP000292702">
    <property type="component" value="Unassembled WGS sequence"/>
</dbReference>
<reference evidence="1 2" key="1">
    <citation type="submission" date="2018-11" db="EMBL/GenBank/DDBJ databases">
        <title>Genome assembly of Steccherinum ochraceum LE-BIN_3174, the white-rot fungus of the Steccherinaceae family (The Residual Polyporoid clade, Polyporales, Basidiomycota).</title>
        <authorList>
            <person name="Fedorova T.V."/>
            <person name="Glazunova O.A."/>
            <person name="Landesman E.O."/>
            <person name="Moiseenko K.V."/>
            <person name="Psurtseva N.V."/>
            <person name="Savinova O.S."/>
            <person name="Shakhova N.V."/>
            <person name="Tyazhelova T.V."/>
            <person name="Vasina D.V."/>
        </authorList>
    </citation>
    <scope>NUCLEOTIDE SEQUENCE [LARGE SCALE GENOMIC DNA]</scope>
    <source>
        <strain evidence="1 2">LE-BIN_3174</strain>
    </source>
</reference>
<comment type="caution">
    <text evidence="1">The sequence shown here is derived from an EMBL/GenBank/DDBJ whole genome shotgun (WGS) entry which is preliminary data.</text>
</comment>
<proteinExistence type="predicted"/>
<evidence type="ECO:0000313" key="2">
    <source>
        <dbReference type="Proteomes" id="UP000292702"/>
    </source>
</evidence>
<organism evidence="1 2">
    <name type="scientific">Steccherinum ochraceum</name>
    <dbReference type="NCBI Taxonomy" id="92696"/>
    <lineage>
        <taxon>Eukaryota</taxon>
        <taxon>Fungi</taxon>
        <taxon>Dikarya</taxon>
        <taxon>Basidiomycota</taxon>
        <taxon>Agaricomycotina</taxon>
        <taxon>Agaricomycetes</taxon>
        <taxon>Polyporales</taxon>
        <taxon>Steccherinaceae</taxon>
        <taxon>Steccherinum</taxon>
    </lineage>
</organism>
<dbReference type="EMBL" id="RWJN01000016">
    <property type="protein sequence ID" value="TCD70735.1"/>
    <property type="molecule type" value="Genomic_DNA"/>
</dbReference>
<evidence type="ECO:0008006" key="3">
    <source>
        <dbReference type="Google" id="ProtNLM"/>
    </source>
</evidence>
<protein>
    <recommendedName>
        <fullName evidence="3">F-box domain-containing protein</fullName>
    </recommendedName>
</protein>
<name>A0A4R0RVK2_9APHY</name>
<sequence length="204" mass="23369">MTPFLAPELRLNIARFVDRPTLLALRLASQDWLGPAQVMLFQEFRVSLLKRPIQHILRFLESSSHLRTYVTHLYLFGEGWHALPTLRVEDLFMLLNLFPSIRSVTIDLLEVVTASSAVAEDLVVPSAAQLRVVLSRLTMDKATLNILLTRISVTELHIPTLRLAIADSEPLQHFFHLEMFKFIRILNRRARRHAPGSPDGLEDF</sequence>